<protein>
    <recommendedName>
        <fullName evidence="2">Putative agmatine deiminase</fullName>
        <ecNumber evidence="2">3.5.3.12</ecNumber>
    </recommendedName>
    <alternativeName>
        <fullName evidence="2">Agmatine iminohydrolase</fullName>
    </alternativeName>
</protein>
<proteinExistence type="inferred from homology"/>
<dbReference type="AlphaFoldDB" id="A0A2K2U4Z6"/>
<dbReference type="GO" id="GO:0047632">
    <property type="term" value="F:agmatine deiminase activity"/>
    <property type="evidence" value="ECO:0007669"/>
    <property type="project" value="UniProtKB-UniRule"/>
</dbReference>
<accession>A0A2K2U4Z6</accession>
<evidence type="ECO:0000313" key="3">
    <source>
        <dbReference type="EMBL" id="PNV65344.1"/>
    </source>
</evidence>
<dbReference type="NCBIfam" id="TIGR03380">
    <property type="entry name" value="agmatine_aguA"/>
    <property type="match status" value="1"/>
</dbReference>
<keyword evidence="4" id="KW-1185">Reference proteome</keyword>
<comment type="similarity">
    <text evidence="2">Belongs to the agmatine deiminase family.</text>
</comment>
<dbReference type="Gene3D" id="3.75.10.10">
    <property type="entry name" value="L-arginine/glycine Amidinotransferase, Chain A"/>
    <property type="match status" value="1"/>
</dbReference>
<evidence type="ECO:0000256" key="2">
    <source>
        <dbReference type="HAMAP-Rule" id="MF_01841"/>
    </source>
</evidence>
<dbReference type="RefSeq" id="WP_087197777.1">
    <property type="nucleotide sequence ID" value="NZ_PPEL01000035.1"/>
</dbReference>
<reference evidence="3 4" key="1">
    <citation type="journal article" date="2018" name="Int. J. Syst. Evol. Microbiol.">
        <title>Rubneribacter badeniensis gen. nov., sp. nov. and Enteroscipio rubneri gen. nov., sp. nov., new members of the Eggerthellaceae isolated from human faeces.</title>
        <authorList>
            <person name="Danylec N."/>
            <person name="Gobl A."/>
            <person name="Stoll D.A."/>
            <person name="Hetzer B."/>
            <person name="Kulling S.E."/>
            <person name="Huch M."/>
        </authorList>
    </citation>
    <scope>NUCLEOTIDE SEQUENCE [LARGE SCALE GENOMIC DNA]</scope>
    <source>
        <strain evidence="3 4">ResAG-85</strain>
    </source>
</reference>
<gene>
    <name evidence="2 3" type="primary">aguA</name>
    <name evidence="3" type="ORF">C2L80_07125</name>
</gene>
<organism evidence="3 4">
    <name type="scientific">Rubneribacter badeniensis</name>
    <dbReference type="NCBI Taxonomy" id="2070688"/>
    <lineage>
        <taxon>Bacteria</taxon>
        <taxon>Bacillati</taxon>
        <taxon>Actinomycetota</taxon>
        <taxon>Coriobacteriia</taxon>
        <taxon>Eggerthellales</taxon>
        <taxon>Eggerthellaceae</taxon>
        <taxon>Rubneribacter</taxon>
    </lineage>
</organism>
<dbReference type="EMBL" id="PPEL01000035">
    <property type="protein sequence ID" value="PNV65344.1"/>
    <property type="molecule type" value="Genomic_DNA"/>
</dbReference>
<dbReference type="EC" id="3.5.3.12" evidence="2"/>
<name>A0A2K2U4Z6_9ACTN</name>
<dbReference type="GO" id="GO:0009446">
    <property type="term" value="P:putrescine biosynthetic process"/>
    <property type="evidence" value="ECO:0007669"/>
    <property type="project" value="InterPro"/>
</dbReference>
<dbReference type="SUPFAM" id="SSF55909">
    <property type="entry name" value="Pentein"/>
    <property type="match status" value="1"/>
</dbReference>
<keyword evidence="1 2" id="KW-0378">Hydrolase</keyword>
<feature type="active site" description="Amidino-cysteine intermediate" evidence="2">
    <location>
        <position position="362"/>
    </location>
</feature>
<dbReference type="Pfam" id="PF04371">
    <property type="entry name" value="PAD_porph"/>
    <property type="match status" value="1"/>
</dbReference>
<dbReference type="PANTHER" id="PTHR31377:SF0">
    <property type="entry name" value="AGMATINE DEIMINASE-RELATED"/>
    <property type="match status" value="1"/>
</dbReference>
<dbReference type="NCBIfam" id="NF010070">
    <property type="entry name" value="PRK13551.1"/>
    <property type="match status" value="1"/>
</dbReference>
<dbReference type="GO" id="GO:0004668">
    <property type="term" value="F:protein-arginine deiminase activity"/>
    <property type="evidence" value="ECO:0007669"/>
    <property type="project" value="InterPro"/>
</dbReference>
<comment type="catalytic activity">
    <reaction evidence="2">
        <text>agmatine + H2O = N-carbamoylputrescine + NH4(+)</text>
        <dbReference type="Rhea" id="RHEA:18037"/>
        <dbReference type="ChEBI" id="CHEBI:15377"/>
        <dbReference type="ChEBI" id="CHEBI:28938"/>
        <dbReference type="ChEBI" id="CHEBI:58145"/>
        <dbReference type="ChEBI" id="CHEBI:58318"/>
        <dbReference type="EC" id="3.5.3.12"/>
    </reaction>
</comment>
<dbReference type="InterPro" id="IPR007466">
    <property type="entry name" value="Peptidyl-Arg-deiminase_porph"/>
</dbReference>
<dbReference type="PANTHER" id="PTHR31377">
    <property type="entry name" value="AGMATINE DEIMINASE-RELATED"/>
    <property type="match status" value="1"/>
</dbReference>
<evidence type="ECO:0000313" key="4">
    <source>
        <dbReference type="Proteomes" id="UP000236488"/>
    </source>
</evidence>
<dbReference type="Proteomes" id="UP000236488">
    <property type="component" value="Unassembled WGS sequence"/>
</dbReference>
<dbReference type="HAMAP" id="MF_01841">
    <property type="entry name" value="Agmatine_deimin"/>
    <property type="match status" value="1"/>
</dbReference>
<sequence length="373" mass="41646">MKTIYENESTPKADGFRMPAEFEPQTRVWMLWPHRTDNWRDGAKPAQRAYAEVARAIARFEPVVVGANPEDYEAAHYALAGEDNILVIEMSSDDAWIRDCGPTFVVDDNGGLRAVHWHFNAWGGLVDGLYFPWDQDALVGMKVADLARADRYRPDSLVLEGGSIHVDGEGTVLTTEMCLLSEGRNPELSREQIEDYLRDYLNVEKVIWIKDGIDPEETNGHIDDVACFVRPGEVGCIWTDDETNPFYEAAHAAYDTLSNATDAKGRQLKVHKLTMPQVPTYMSADEVAAIDVVEGTLPRTVDDVAIASYMNFLIVNGGVIVPQYDDPNDELALEQVRAMFPDREVVGVRTREIAYGGGNIHCITQQEPAPQSR</sequence>
<dbReference type="InterPro" id="IPR017754">
    <property type="entry name" value="Agmatine_deiminase"/>
</dbReference>
<evidence type="ECO:0000256" key="1">
    <source>
        <dbReference type="ARBA" id="ARBA00022801"/>
    </source>
</evidence>
<comment type="caution">
    <text evidence="3">The sequence shown here is derived from an EMBL/GenBank/DDBJ whole genome shotgun (WGS) entry which is preliminary data.</text>
</comment>